<accession>K9WR34</accession>
<name>K9WR34_9CYAN</name>
<gene>
    <name evidence="3" type="ORF">Mic7113_6680</name>
</gene>
<proteinExistence type="predicted"/>
<dbReference type="PANTHER" id="PTHR35894">
    <property type="entry name" value="GENERAL SECRETION PATHWAY PROTEIN A-RELATED"/>
    <property type="match status" value="1"/>
</dbReference>
<dbReference type="SMART" id="SM00382">
    <property type="entry name" value="AAA"/>
    <property type="match status" value="1"/>
</dbReference>
<dbReference type="InterPro" id="IPR008868">
    <property type="entry name" value="TniB"/>
</dbReference>
<protein>
    <submittedName>
        <fullName evidence="3">TniB protein</fullName>
    </submittedName>
</protein>
<dbReference type="OrthoDB" id="9086539at2"/>
<feature type="domain" description="AAA+ ATPase" evidence="2">
    <location>
        <begin position="49"/>
        <end position="180"/>
    </location>
</feature>
<dbReference type="PATRIC" id="fig|1173027.3.peg.7393"/>
<keyword evidence="3" id="KW-0614">Plasmid</keyword>
<dbReference type="EMBL" id="CP003634">
    <property type="protein sequence ID" value="AFZ22244.1"/>
    <property type="molecule type" value="Genomic_DNA"/>
</dbReference>
<feature type="region of interest" description="Disordered" evidence="1">
    <location>
        <begin position="319"/>
        <end position="339"/>
    </location>
</feature>
<dbReference type="Proteomes" id="UP000010471">
    <property type="component" value="Plasmid pMIC7113.04"/>
</dbReference>
<dbReference type="Pfam" id="PF05621">
    <property type="entry name" value="TniB"/>
    <property type="match status" value="1"/>
</dbReference>
<evidence type="ECO:0000313" key="4">
    <source>
        <dbReference type="Proteomes" id="UP000010471"/>
    </source>
</evidence>
<dbReference type="HOGENOM" id="CLU_067529_0_0_3"/>
<dbReference type="Gene3D" id="3.40.50.300">
    <property type="entry name" value="P-loop containing nucleotide triphosphate hydrolases"/>
    <property type="match status" value="1"/>
</dbReference>
<geneLocation type="plasmid" evidence="3 4">
    <name>pMIC7113.04</name>
</geneLocation>
<dbReference type="PANTHER" id="PTHR35894:SF1">
    <property type="entry name" value="PHOSPHORIBULOKINASE _ URIDINE KINASE FAMILY"/>
    <property type="match status" value="1"/>
</dbReference>
<evidence type="ECO:0000259" key="2">
    <source>
        <dbReference type="SMART" id="SM00382"/>
    </source>
</evidence>
<dbReference type="InterPro" id="IPR027417">
    <property type="entry name" value="P-loop_NTPase"/>
</dbReference>
<dbReference type="InterPro" id="IPR052026">
    <property type="entry name" value="ExeA_AAA_ATPase_DNA-bind"/>
</dbReference>
<evidence type="ECO:0000256" key="1">
    <source>
        <dbReference type="SAM" id="MobiDB-lite"/>
    </source>
</evidence>
<organism evidence="3 4">
    <name type="scientific">Allocoleopsis franciscana PCC 7113</name>
    <dbReference type="NCBI Taxonomy" id="1173027"/>
    <lineage>
        <taxon>Bacteria</taxon>
        <taxon>Bacillati</taxon>
        <taxon>Cyanobacteriota</taxon>
        <taxon>Cyanophyceae</taxon>
        <taxon>Coleofasciculales</taxon>
        <taxon>Coleofasciculaceae</taxon>
        <taxon>Allocoleopsis</taxon>
        <taxon>Allocoleopsis franciscana</taxon>
    </lineage>
</organism>
<sequence>MQIDKKSLQTMTFKERLYIVNNIYVVYPRFKEILSAINDCRHFSDLKDEPECLFLKGATGAGKTTLIKSYEKDYPRKETPEGTVVPILSVTIPSPATVKSVVSKLLWELGDPAYERGTISTQTIRLIGLMKDCGVSLVFLDEFQHFIDRDSAKVLKTVSDWLKDLILDTKVPMVLIGLPEAETVFQFNPQLSRRFANRHNLSPFEWSVDAGKEFRTFLHAVESQLPLLEPSDLASEEMALRFYYASDGIVAYVMKLVRYGAHLALKQGQEKLDLNVLAIAFDKYVKADKPTKHNPFLTDEFLGDSQENMTFFKPNQVGATNSRIKPKKKTKKASDVLHK</sequence>
<dbReference type="SUPFAM" id="SSF52540">
    <property type="entry name" value="P-loop containing nucleoside triphosphate hydrolases"/>
    <property type="match status" value="1"/>
</dbReference>
<evidence type="ECO:0000313" key="3">
    <source>
        <dbReference type="EMBL" id="AFZ22244.1"/>
    </source>
</evidence>
<keyword evidence="4" id="KW-1185">Reference proteome</keyword>
<dbReference type="AlphaFoldDB" id="K9WR34"/>
<reference evidence="3 4" key="1">
    <citation type="submission" date="2012-06" db="EMBL/GenBank/DDBJ databases">
        <title>Finished plasmid 4 of genome of Microcoleus sp. PCC 7113.</title>
        <authorList>
            <consortium name="US DOE Joint Genome Institute"/>
            <person name="Gugger M."/>
            <person name="Coursin T."/>
            <person name="Rippka R."/>
            <person name="Tandeau De Marsac N."/>
            <person name="Huntemann M."/>
            <person name="Wei C.-L."/>
            <person name="Han J."/>
            <person name="Detter J.C."/>
            <person name="Han C."/>
            <person name="Tapia R."/>
            <person name="Chen A."/>
            <person name="Kyrpides N."/>
            <person name="Mavromatis K."/>
            <person name="Markowitz V."/>
            <person name="Szeto E."/>
            <person name="Ivanova N."/>
            <person name="Pagani I."/>
            <person name="Pati A."/>
            <person name="Goodwin L."/>
            <person name="Nordberg H.P."/>
            <person name="Cantor M.N."/>
            <person name="Hua S.X."/>
            <person name="Woyke T."/>
            <person name="Kerfeld C.A."/>
        </authorList>
    </citation>
    <scope>NUCLEOTIDE SEQUENCE [LARGE SCALE GENOMIC DNA]</scope>
    <source>
        <strain evidence="3 4">PCC 7113</strain>
        <plasmid evidence="3 4">pMIC7113.04</plasmid>
    </source>
</reference>
<dbReference type="InterPro" id="IPR003593">
    <property type="entry name" value="AAA+_ATPase"/>
</dbReference>
<dbReference type="KEGG" id="mic:Mic7113_6680"/>